<evidence type="ECO:0000256" key="2">
    <source>
        <dbReference type="SAM" id="Phobius"/>
    </source>
</evidence>
<proteinExistence type="predicted"/>
<dbReference type="EMBL" id="FRBR01000021">
    <property type="protein sequence ID" value="SHM54235.1"/>
    <property type="molecule type" value="Genomic_DNA"/>
</dbReference>
<dbReference type="OrthoDB" id="7779177at2"/>
<keyword evidence="2" id="KW-1133">Transmembrane helix</keyword>
<evidence type="ECO:0000256" key="1">
    <source>
        <dbReference type="SAM" id="MobiDB-lite"/>
    </source>
</evidence>
<organism evidence="3 4">
    <name type="scientific">Roseovarius pacificus</name>
    <dbReference type="NCBI Taxonomy" id="337701"/>
    <lineage>
        <taxon>Bacteria</taxon>
        <taxon>Pseudomonadati</taxon>
        <taxon>Pseudomonadota</taxon>
        <taxon>Alphaproteobacteria</taxon>
        <taxon>Rhodobacterales</taxon>
        <taxon>Roseobacteraceae</taxon>
        <taxon>Roseovarius</taxon>
    </lineage>
</organism>
<dbReference type="RefSeq" id="WP_073037572.1">
    <property type="nucleotide sequence ID" value="NZ_BMLR01000008.1"/>
</dbReference>
<keyword evidence="2" id="KW-0812">Transmembrane</keyword>
<dbReference type="AlphaFoldDB" id="A0A1M7JMU8"/>
<gene>
    <name evidence="3" type="ORF">SAMN05444398_12121</name>
</gene>
<dbReference type="STRING" id="337701.SAMN05444398_12121"/>
<dbReference type="Proteomes" id="UP000183974">
    <property type="component" value="Unassembled WGS sequence"/>
</dbReference>
<keyword evidence="2" id="KW-0472">Membrane</keyword>
<evidence type="ECO:0000313" key="3">
    <source>
        <dbReference type="EMBL" id="SHM54235.1"/>
    </source>
</evidence>
<keyword evidence="4" id="KW-1185">Reference proteome</keyword>
<sequence>MTPPDTNLNKQKRRHRGPLIGMGLVAVFGVGLILYWIAELIVGAPGPEDIEEQPAPAEIREGDVEVPDDAPSEAVEPGDPDVEVDQ</sequence>
<accession>A0A1M7JMU8</accession>
<feature type="region of interest" description="Disordered" evidence="1">
    <location>
        <begin position="64"/>
        <end position="86"/>
    </location>
</feature>
<reference evidence="3 4" key="1">
    <citation type="submission" date="2016-11" db="EMBL/GenBank/DDBJ databases">
        <authorList>
            <person name="Jaros S."/>
            <person name="Januszkiewicz K."/>
            <person name="Wedrychowicz H."/>
        </authorList>
    </citation>
    <scope>NUCLEOTIDE SEQUENCE [LARGE SCALE GENOMIC DNA]</scope>
    <source>
        <strain evidence="3 4">DSM 29589</strain>
    </source>
</reference>
<evidence type="ECO:0000313" key="4">
    <source>
        <dbReference type="Proteomes" id="UP000183974"/>
    </source>
</evidence>
<name>A0A1M7JMU8_9RHOB</name>
<protein>
    <submittedName>
        <fullName evidence="3">Uncharacterized protein</fullName>
    </submittedName>
</protein>
<feature type="transmembrane region" description="Helical" evidence="2">
    <location>
        <begin position="19"/>
        <end position="38"/>
    </location>
</feature>